<keyword evidence="2" id="KW-0479">Metal-binding</keyword>
<dbReference type="InterPro" id="IPR036010">
    <property type="entry name" value="2Fe-2S_ferredoxin-like_sf"/>
</dbReference>
<keyword evidence="4" id="KW-0408">Iron</keyword>
<protein>
    <recommendedName>
        <fullName evidence="6">2Fe-2S ferredoxin-type domain-containing protein</fullName>
    </recommendedName>
</protein>
<evidence type="ECO:0000256" key="1">
    <source>
        <dbReference type="ARBA" id="ARBA00022714"/>
    </source>
</evidence>
<dbReference type="SUPFAM" id="SSF47741">
    <property type="entry name" value="CO dehydrogenase ISP C-domain like"/>
    <property type="match status" value="1"/>
</dbReference>
<dbReference type="PANTHER" id="PTHR44379">
    <property type="entry name" value="OXIDOREDUCTASE WITH IRON-SULFUR SUBUNIT"/>
    <property type="match status" value="1"/>
</dbReference>
<dbReference type="CDD" id="cd00207">
    <property type="entry name" value="fer2"/>
    <property type="match status" value="1"/>
</dbReference>
<dbReference type="GO" id="GO:0051537">
    <property type="term" value="F:2 iron, 2 sulfur cluster binding"/>
    <property type="evidence" value="ECO:0007669"/>
    <property type="project" value="UniProtKB-KW"/>
</dbReference>
<keyword evidence="5" id="KW-0411">Iron-sulfur</keyword>
<dbReference type="Gene3D" id="3.10.20.30">
    <property type="match status" value="1"/>
</dbReference>
<dbReference type="AlphaFoldDB" id="A0A382B239"/>
<dbReference type="GO" id="GO:0016491">
    <property type="term" value="F:oxidoreductase activity"/>
    <property type="evidence" value="ECO:0007669"/>
    <property type="project" value="UniProtKB-KW"/>
</dbReference>
<evidence type="ECO:0000256" key="2">
    <source>
        <dbReference type="ARBA" id="ARBA00022723"/>
    </source>
</evidence>
<accession>A0A382B239</accession>
<evidence type="ECO:0000256" key="3">
    <source>
        <dbReference type="ARBA" id="ARBA00023002"/>
    </source>
</evidence>
<dbReference type="InterPro" id="IPR012675">
    <property type="entry name" value="Beta-grasp_dom_sf"/>
</dbReference>
<dbReference type="InterPro" id="IPR002888">
    <property type="entry name" value="2Fe-2S-bd"/>
</dbReference>
<name>A0A382B239_9ZZZZ</name>
<keyword evidence="1" id="KW-0001">2Fe-2S</keyword>
<evidence type="ECO:0000313" key="7">
    <source>
        <dbReference type="EMBL" id="SVB07835.1"/>
    </source>
</evidence>
<dbReference type="InterPro" id="IPR051452">
    <property type="entry name" value="Diverse_Oxidoreductases"/>
</dbReference>
<dbReference type="EMBL" id="UINC01027860">
    <property type="protein sequence ID" value="SVB07835.1"/>
    <property type="molecule type" value="Genomic_DNA"/>
</dbReference>
<sequence length="156" mass="16443">MQLLVNGKTYEVDVDEETMLLSVLRHDLGLTGTKYGCGDGDCGACTVLVDGEAKNSCITPVDSAAGSEITTIEGLADGDNLHPVQEAFIGHTAFQCAFCTPGFIMSTVALLLRNPEPDDRQIRAALTGNICRCGTYVRIMQAAKSAAEQSGQQGGK</sequence>
<dbReference type="PROSITE" id="PS00197">
    <property type="entry name" value="2FE2S_FER_1"/>
    <property type="match status" value="1"/>
</dbReference>
<reference evidence="7" key="1">
    <citation type="submission" date="2018-05" db="EMBL/GenBank/DDBJ databases">
        <authorList>
            <person name="Lanie J.A."/>
            <person name="Ng W.-L."/>
            <person name="Kazmierczak K.M."/>
            <person name="Andrzejewski T.M."/>
            <person name="Davidsen T.M."/>
            <person name="Wayne K.J."/>
            <person name="Tettelin H."/>
            <person name="Glass J.I."/>
            <person name="Rusch D."/>
            <person name="Podicherti R."/>
            <person name="Tsui H.-C.T."/>
            <person name="Winkler M.E."/>
        </authorList>
    </citation>
    <scope>NUCLEOTIDE SEQUENCE</scope>
</reference>
<dbReference type="PROSITE" id="PS51085">
    <property type="entry name" value="2FE2S_FER_2"/>
    <property type="match status" value="1"/>
</dbReference>
<dbReference type="SUPFAM" id="SSF54292">
    <property type="entry name" value="2Fe-2S ferredoxin-like"/>
    <property type="match status" value="1"/>
</dbReference>
<dbReference type="Gene3D" id="1.10.150.120">
    <property type="entry name" value="[2Fe-2S]-binding domain"/>
    <property type="match status" value="1"/>
</dbReference>
<dbReference type="FunFam" id="3.10.20.30:FF:000020">
    <property type="entry name" value="Xanthine dehydrogenase iron-sulfur subunit"/>
    <property type="match status" value="1"/>
</dbReference>
<dbReference type="GO" id="GO:0046872">
    <property type="term" value="F:metal ion binding"/>
    <property type="evidence" value="ECO:0007669"/>
    <property type="project" value="UniProtKB-KW"/>
</dbReference>
<evidence type="ECO:0000256" key="4">
    <source>
        <dbReference type="ARBA" id="ARBA00023004"/>
    </source>
</evidence>
<dbReference type="InterPro" id="IPR036884">
    <property type="entry name" value="2Fe-2S-bd_dom_sf"/>
</dbReference>
<dbReference type="Pfam" id="PF00111">
    <property type="entry name" value="Fer2"/>
    <property type="match status" value="1"/>
</dbReference>
<gene>
    <name evidence="7" type="ORF">METZ01_LOCUS160689</name>
</gene>
<feature type="domain" description="2Fe-2S ferredoxin-type" evidence="6">
    <location>
        <begin position="1"/>
        <end position="75"/>
    </location>
</feature>
<dbReference type="PANTHER" id="PTHR44379:SF2">
    <property type="entry name" value="BLR6218 PROTEIN"/>
    <property type="match status" value="1"/>
</dbReference>
<dbReference type="Pfam" id="PF01799">
    <property type="entry name" value="Fer2_2"/>
    <property type="match status" value="1"/>
</dbReference>
<dbReference type="InterPro" id="IPR006058">
    <property type="entry name" value="2Fe2S_fd_BS"/>
</dbReference>
<organism evidence="7">
    <name type="scientific">marine metagenome</name>
    <dbReference type="NCBI Taxonomy" id="408172"/>
    <lineage>
        <taxon>unclassified sequences</taxon>
        <taxon>metagenomes</taxon>
        <taxon>ecological metagenomes</taxon>
    </lineage>
</organism>
<evidence type="ECO:0000259" key="6">
    <source>
        <dbReference type="PROSITE" id="PS51085"/>
    </source>
</evidence>
<proteinExistence type="predicted"/>
<dbReference type="FunFam" id="1.10.150.120:FF:000003">
    <property type="entry name" value="Carbon monoxide dehydrogenase, small subunit"/>
    <property type="match status" value="1"/>
</dbReference>
<keyword evidence="3" id="KW-0560">Oxidoreductase</keyword>
<evidence type="ECO:0000256" key="5">
    <source>
        <dbReference type="ARBA" id="ARBA00023014"/>
    </source>
</evidence>
<dbReference type="InterPro" id="IPR001041">
    <property type="entry name" value="2Fe-2S_ferredoxin-type"/>
</dbReference>